<sequence length="368" mass="39860">MLQLATAVASRTLYQRCRLVPAALRRIQQCWAMLSSKKTSNAAGGNNTVTNLNNNNDCQPATDDFSALLSSFNMHSYVSHVNVQPSPTVSSESGSKVAVGASSGTNERFKNSNLSISYSSPNLLSNNSTSSIESDDDFTSEHTELNGNPRRRTATETQVLFDDTSSIDENEIDTEEVLSGENDVEYAELSMTQRMPSKVSQTSNGNGRSSGTTTSERPSNDHIALDEELMLLTLFNDSPAANPTMAESGVLLNNQTSRPSLRQPIISASVLESLLEPPRLNATPLTVSNPESVVSNNASSSTRSAISNGLQNIQVFLTSFLETMIYSVEVTFSSFVFVNITIVDRRIVRGVSPLARRWLTSAGQTITL</sequence>
<feature type="compositionally biased region" description="Low complexity" evidence="1">
    <location>
        <begin position="89"/>
        <end position="104"/>
    </location>
</feature>
<reference evidence="2" key="1">
    <citation type="submission" date="2021-05" db="EMBL/GenBank/DDBJ databases">
        <authorList>
            <person name="Alioto T."/>
            <person name="Alioto T."/>
            <person name="Gomez Garrido J."/>
        </authorList>
    </citation>
    <scope>NUCLEOTIDE SEQUENCE</scope>
</reference>
<feature type="compositionally biased region" description="Polar residues" evidence="1">
    <location>
        <begin position="190"/>
        <end position="217"/>
    </location>
</feature>
<dbReference type="EMBL" id="HBUE01260884">
    <property type="protein sequence ID" value="CAG6558876.1"/>
    <property type="molecule type" value="Transcribed_RNA"/>
</dbReference>
<feature type="region of interest" description="Disordered" evidence="1">
    <location>
        <begin position="86"/>
        <end position="220"/>
    </location>
</feature>
<proteinExistence type="predicted"/>
<dbReference type="EMBL" id="HBUE01260888">
    <property type="protein sequence ID" value="CAG6558880.1"/>
    <property type="molecule type" value="Transcribed_RNA"/>
</dbReference>
<dbReference type="AlphaFoldDB" id="A0A8D8DB12"/>
<dbReference type="EMBL" id="HBUE01155786">
    <property type="protein sequence ID" value="CAG6507529.1"/>
    <property type="molecule type" value="Transcribed_RNA"/>
</dbReference>
<feature type="compositionally biased region" description="Low complexity" evidence="1">
    <location>
        <begin position="111"/>
        <end position="132"/>
    </location>
</feature>
<dbReference type="EMBL" id="HBUE01155790">
    <property type="protein sequence ID" value="CAG6507533.1"/>
    <property type="molecule type" value="Transcribed_RNA"/>
</dbReference>
<feature type="compositionally biased region" description="Acidic residues" evidence="1">
    <location>
        <begin position="165"/>
        <end position="186"/>
    </location>
</feature>
<protein>
    <submittedName>
        <fullName evidence="2">(northern house mosquito) hypothetical protein</fullName>
    </submittedName>
</protein>
<accession>A0A8D8DB12</accession>
<organism evidence="2">
    <name type="scientific">Culex pipiens</name>
    <name type="common">House mosquito</name>
    <dbReference type="NCBI Taxonomy" id="7175"/>
    <lineage>
        <taxon>Eukaryota</taxon>
        <taxon>Metazoa</taxon>
        <taxon>Ecdysozoa</taxon>
        <taxon>Arthropoda</taxon>
        <taxon>Hexapoda</taxon>
        <taxon>Insecta</taxon>
        <taxon>Pterygota</taxon>
        <taxon>Neoptera</taxon>
        <taxon>Endopterygota</taxon>
        <taxon>Diptera</taxon>
        <taxon>Nematocera</taxon>
        <taxon>Culicoidea</taxon>
        <taxon>Culicidae</taxon>
        <taxon>Culicinae</taxon>
        <taxon>Culicini</taxon>
        <taxon>Culex</taxon>
        <taxon>Culex</taxon>
    </lineage>
</organism>
<evidence type="ECO:0000256" key="1">
    <source>
        <dbReference type="SAM" id="MobiDB-lite"/>
    </source>
</evidence>
<evidence type="ECO:0000313" key="2">
    <source>
        <dbReference type="EMBL" id="CAG6507529.1"/>
    </source>
</evidence>
<name>A0A8D8DB12_CULPI</name>